<evidence type="ECO:0008006" key="10">
    <source>
        <dbReference type="Google" id="ProtNLM"/>
    </source>
</evidence>
<evidence type="ECO:0000256" key="1">
    <source>
        <dbReference type="ARBA" id="ARBA00004613"/>
    </source>
</evidence>
<dbReference type="Proteomes" id="UP000261660">
    <property type="component" value="Unplaced"/>
</dbReference>
<keyword evidence="9" id="KW-1185">Reference proteome</keyword>
<feature type="region of interest" description="Disordered" evidence="6">
    <location>
        <begin position="170"/>
        <end position="189"/>
    </location>
</feature>
<dbReference type="InParanoid" id="A0A3Q3FDI9"/>
<protein>
    <recommendedName>
        <fullName evidence="10">Interferon gamma</fullName>
    </recommendedName>
</protein>
<evidence type="ECO:0000313" key="8">
    <source>
        <dbReference type="Ensembl" id="ENSLBEP00000017272.1"/>
    </source>
</evidence>
<feature type="compositionally biased region" description="Basic residues" evidence="6">
    <location>
        <begin position="174"/>
        <end position="189"/>
    </location>
</feature>
<dbReference type="GO" id="GO:0005615">
    <property type="term" value="C:extracellular space"/>
    <property type="evidence" value="ECO:0007669"/>
    <property type="project" value="UniProtKB-KW"/>
</dbReference>
<dbReference type="GO" id="GO:0005125">
    <property type="term" value="F:cytokine activity"/>
    <property type="evidence" value="ECO:0007669"/>
    <property type="project" value="UniProtKB-KW"/>
</dbReference>
<evidence type="ECO:0000256" key="7">
    <source>
        <dbReference type="SAM" id="SignalP"/>
    </source>
</evidence>
<feature type="chain" id="PRO_5018604993" description="Interferon gamma" evidence="7">
    <location>
        <begin position="23"/>
        <end position="189"/>
    </location>
</feature>
<evidence type="ECO:0000256" key="4">
    <source>
        <dbReference type="ARBA" id="ARBA00022525"/>
    </source>
</evidence>
<keyword evidence="4" id="KW-0964">Secreted</keyword>
<evidence type="ECO:0000256" key="3">
    <source>
        <dbReference type="ARBA" id="ARBA00022514"/>
    </source>
</evidence>
<sequence>MFSTARAVVCLSLCLAVCQVRGSYIPVEMNRTFQSLLQHYNISPAERFNRRPVFSRDPLSGRMEKVYMGGVLEAYEKLLGHMLKQLPAPQTAELPNPCDAEKGTNKDVRVELSCILKKVQDLRRHSFQEEGKLLQSLQALKHVKVEEEVIQSKALWELPWLYEAASSLSDDRIKQRRRRRQARRTKNRP</sequence>
<dbReference type="Ensembl" id="ENSLBET00000018242.1">
    <property type="protein sequence ID" value="ENSLBEP00000017272.1"/>
    <property type="gene ID" value="ENSLBEG00000013298.1"/>
</dbReference>
<evidence type="ECO:0000256" key="6">
    <source>
        <dbReference type="SAM" id="MobiDB-lite"/>
    </source>
</evidence>
<evidence type="ECO:0000313" key="9">
    <source>
        <dbReference type="Proteomes" id="UP000261660"/>
    </source>
</evidence>
<name>A0A3Q3FDI9_9LABR</name>
<proteinExistence type="inferred from homology"/>
<comment type="similarity">
    <text evidence="2">Belongs to the type II (or gamma) interferon family.</text>
</comment>
<reference evidence="8" key="2">
    <citation type="submission" date="2025-09" db="UniProtKB">
        <authorList>
            <consortium name="Ensembl"/>
        </authorList>
    </citation>
    <scope>IDENTIFICATION</scope>
</reference>
<organism evidence="8 9">
    <name type="scientific">Labrus bergylta</name>
    <name type="common">ballan wrasse</name>
    <dbReference type="NCBI Taxonomy" id="56723"/>
    <lineage>
        <taxon>Eukaryota</taxon>
        <taxon>Metazoa</taxon>
        <taxon>Chordata</taxon>
        <taxon>Craniata</taxon>
        <taxon>Vertebrata</taxon>
        <taxon>Euteleostomi</taxon>
        <taxon>Actinopterygii</taxon>
        <taxon>Neopterygii</taxon>
        <taxon>Teleostei</taxon>
        <taxon>Neoteleostei</taxon>
        <taxon>Acanthomorphata</taxon>
        <taxon>Eupercaria</taxon>
        <taxon>Labriformes</taxon>
        <taxon>Labridae</taxon>
        <taxon>Labrus</taxon>
    </lineage>
</organism>
<dbReference type="PANTHER" id="PTHR11419:SF0">
    <property type="entry name" value="INTERFERON GAMMA"/>
    <property type="match status" value="1"/>
</dbReference>
<reference evidence="8" key="1">
    <citation type="submission" date="2025-08" db="UniProtKB">
        <authorList>
            <consortium name="Ensembl"/>
        </authorList>
    </citation>
    <scope>IDENTIFICATION</scope>
</reference>
<dbReference type="GO" id="GO:0005133">
    <property type="term" value="F:type II interferon receptor binding"/>
    <property type="evidence" value="ECO:0007669"/>
    <property type="project" value="InterPro"/>
</dbReference>
<accession>A0A3Q3FDI9</accession>
<dbReference type="GO" id="GO:0006955">
    <property type="term" value="P:immune response"/>
    <property type="evidence" value="ECO:0007669"/>
    <property type="project" value="InterPro"/>
</dbReference>
<evidence type="ECO:0000256" key="2">
    <source>
        <dbReference type="ARBA" id="ARBA00007566"/>
    </source>
</evidence>
<dbReference type="Gene3D" id="1.20.1250.10">
    <property type="match status" value="1"/>
</dbReference>
<dbReference type="GeneTree" id="ENSGT00390000007831"/>
<dbReference type="InterPro" id="IPR009079">
    <property type="entry name" value="4_helix_cytokine-like_core"/>
</dbReference>
<keyword evidence="7" id="KW-0732">Signal</keyword>
<comment type="subcellular location">
    <subcellularLocation>
        <location evidence="1">Secreted</location>
    </subcellularLocation>
</comment>
<dbReference type="STRING" id="56723.ENSLBEP00000017272"/>
<keyword evidence="5" id="KW-0325">Glycoprotein</keyword>
<dbReference type="AlphaFoldDB" id="A0A3Q3FDI9"/>
<evidence type="ECO:0000256" key="5">
    <source>
        <dbReference type="ARBA" id="ARBA00023180"/>
    </source>
</evidence>
<feature type="signal peptide" evidence="7">
    <location>
        <begin position="1"/>
        <end position="22"/>
    </location>
</feature>
<dbReference type="PANTHER" id="PTHR11419">
    <property type="entry name" value="INTERFERON GAMMA"/>
    <property type="match status" value="1"/>
</dbReference>
<keyword evidence="3" id="KW-0202">Cytokine</keyword>
<dbReference type="SUPFAM" id="SSF47266">
    <property type="entry name" value="4-helical cytokines"/>
    <property type="match status" value="1"/>
</dbReference>
<dbReference type="InterPro" id="IPR002069">
    <property type="entry name" value="Interferon_gamma"/>
</dbReference>